<gene>
    <name evidence="1" type="ORF">FWK35_00008235</name>
</gene>
<keyword evidence="1" id="KW-0548">Nucleotidyltransferase</keyword>
<dbReference type="Proteomes" id="UP000478052">
    <property type="component" value="Unassembled WGS sequence"/>
</dbReference>
<name>A0A6G0ZAM1_APHCR</name>
<evidence type="ECO:0000313" key="1">
    <source>
        <dbReference type="EMBL" id="KAF0767643.1"/>
    </source>
</evidence>
<keyword evidence="1" id="KW-0695">RNA-directed DNA polymerase</keyword>
<keyword evidence="2" id="KW-1185">Reference proteome</keyword>
<dbReference type="EMBL" id="VUJU01000924">
    <property type="protein sequence ID" value="KAF0767643.1"/>
    <property type="molecule type" value="Genomic_DNA"/>
</dbReference>
<keyword evidence="1" id="KW-0808">Transferase</keyword>
<proteinExistence type="predicted"/>
<comment type="caution">
    <text evidence="1">The sequence shown here is derived from an EMBL/GenBank/DDBJ whole genome shotgun (WGS) entry which is preliminary data.</text>
</comment>
<accession>A0A6G0ZAM1</accession>
<evidence type="ECO:0000313" key="2">
    <source>
        <dbReference type="Proteomes" id="UP000478052"/>
    </source>
</evidence>
<organism evidence="1 2">
    <name type="scientific">Aphis craccivora</name>
    <name type="common">Cowpea aphid</name>
    <dbReference type="NCBI Taxonomy" id="307492"/>
    <lineage>
        <taxon>Eukaryota</taxon>
        <taxon>Metazoa</taxon>
        <taxon>Ecdysozoa</taxon>
        <taxon>Arthropoda</taxon>
        <taxon>Hexapoda</taxon>
        <taxon>Insecta</taxon>
        <taxon>Pterygota</taxon>
        <taxon>Neoptera</taxon>
        <taxon>Paraneoptera</taxon>
        <taxon>Hemiptera</taxon>
        <taxon>Sternorrhyncha</taxon>
        <taxon>Aphidomorpha</taxon>
        <taxon>Aphidoidea</taxon>
        <taxon>Aphididae</taxon>
        <taxon>Aphidini</taxon>
        <taxon>Aphis</taxon>
        <taxon>Aphis</taxon>
    </lineage>
</organism>
<reference evidence="1 2" key="1">
    <citation type="submission" date="2019-08" db="EMBL/GenBank/DDBJ databases">
        <title>Whole genome of Aphis craccivora.</title>
        <authorList>
            <person name="Voronova N.V."/>
            <person name="Shulinski R.S."/>
            <person name="Bandarenka Y.V."/>
            <person name="Zhorov D.G."/>
            <person name="Warner D."/>
        </authorList>
    </citation>
    <scope>NUCLEOTIDE SEQUENCE [LARGE SCALE GENOMIC DNA]</scope>
    <source>
        <strain evidence="1">180601</strain>
        <tissue evidence="1">Whole Body</tissue>
    </source>
</reference>
<dbReference type="GO" id="GO:0003964">
    <property type="term" value="F:RNA-directed DNA polymerase activity"/>
    <property type="evidence" value="ECO:0007669"/>
    <property type="project" value="UniProtKB-KW"/>
</dbReference>
<dbReference type="AlphaFoldDB" id="A0A6G0ZAM1"/>
<sequence>MRNSQNNSNKLELQYCKYQTVFGPYFHVYKLKFGRVIAILFVYTFQSLTATHMKFEVLPPIIIKILEIHIGLFTMVSKRKIDKNGFKSKAKCLFVVVLRKSIIKFDYNRNLIIDWVRVQFKSCQSAIISLTNSPVLHHRIFFLTKEYSGFVKVALNFSNHNTRLPISSVVNMEQLVGIIPAFLIQWLDRKSLYKQIIILKKCLIQQIIMILTNYLYNGSKRLIHFMNKINKSKIIPDFNKGQKLIQFILTFKEQSTKIYWIEWFIFKLAVKLLSVVSTDFIVHSRVLQRSHLGPLLFILFINDFPSIFNSPINVLLFADDAKHNCIKLQINIEKLNEYIAFNIKKCQIKLFYRKREPILSYYRLENSILTWDNLSFSCYINVSASNDFKSQIEFDSYVIYTSCEIRRRLAFTQHHILLESIC</sequence>
<protein>
    <submittedName>
        <fullName evidence="1">Putative RNA-directed DNA polymerase</fullName>
    </submittedName>
</protein>